<protein>
    <submittedName>
        <fullName evidence="2">HD domain-containing protein</fullName>
    </submittedName>
</protein>
<dbReference type="Proteomes" id="UP000278149">
    <property type="component" value="Unassembled WGS sequence"/>
</dbReference>
<comment type="caution">
    <text evidence="2">The sequence shown here is derived from an EMBL/GenBank/DDBJ whole genome shotgun (WGS) entry which is preliminary data.</text>
</comment>
<dbReference type="EMBL" id="RCOR01000024">
    <property type="protein sequence ID" value="RSN68847.1"/>
    <property type="molecule type" value="Genomic_DNA"/>
</dbReference>
<sequence>MLVDSFPLQRLRRIKQLPGSEFVYPGAVNTRFEHSLGVMHLAGIMGESLTEDRDSISLLRVAGLLHDLGHGPFSHAFEGILREYLGISHEEMTSLLIRGTEISEILGRIGFDPREVVDLIMGRHTRRSFSKAINSSIDSDKMDYIVRDSYHTGAGYTVDVHRIASNAVEIGGDLAINFRALEAVESLFMARLLSYRTIYYHKTSRGVQLMLEMAMREIVSKLGIEVIREDPSAFLRLDDYYVWELIRGDERSSWIAERLMRRELLKLVWEEQGVRLRPDLIDEVRGRISKLCGIDERHIIIDAPKIEFVGGELPKIAREEEVLELSEASHVLKRLLDMDPSFFRVYTWPEYRERLREGLKNATRRGVDLIC</sequence>
<evidence type="ECO:0000313" key="3">
    <source>
        <dbReference type="Proteomes" id="UP000278149"/>
    </source>
</evidence>
<dbReference type="RefSeq" id="WP_125741706.1">
    <property type="nucleotide sequence ID" value="NZ_RCOR01000024.1"/>
</dbReference>
<dbReference type="InterPro" id="IPR045509">
    <property type="entry name" value="HD_assoc_2"/>
</dbReference>
<dbReference type="Pfam" id="PF19276">
    <property type="entry name" value="HD_assoc_2"/>
    <property type="match status" value="1"/>
</dbReference>
<name>A0A3R9QRZ2_9CREN</name>
<dbReference type="InterPro" id="IPR006674">
    <property type="entry name" value="HD_domain"/>
</dbReference>
<proteinExistence type="predicted"/>
<dbReference type="GO" id="GO:0006203">
    <property type="term" value="P:dGTP catabolic process"/>
    <property type="evidence" value="ECO:0007669"/>
    <property type="project" value="TreeGrafter"/>
</dbReference>
<dbReference type="PANTHER" id="PTHR11373">
    <property type="entry name" value="DEOXYNUCLEOSIDE TRIPHOSPHATE TRIPHOSPHOHYDROLASE"/>
    <property type="match status" value="1"/>
</dbReference>
<gene>
    <name evidence="2" type="ORF">D9Q81_04980</name>
</gene>
<evidence type="ECO:0000259" key="1">
    <source>
        <dbReference type="PROSITE" id="PS51831"/>
    </source>
</evidence>
<dbReference type="PANTHER" id="PTHR11373:SF4">
    <property type="entry name" value="DEOXYNUCLEOSIDE TRIPHOSPHATE TRIPHOSPHOHYDROLASE SAMHD1"/>
    <property type="match status" value="1"/>
</dbReference>
<dbReference type="GO" id="GO:0008832">
    <property type="term" value="F:dGTPase activity"/>
    <property type="evidence" value="ECO:0007669"/>
    <property type="project" value="TreeGrafter"/>
</dbReference>
<dbReference type="InterPro" id="IPR003607">
    <property type="entry name" value="HD/PDEase_dom"/>
</dbReference>
<reference evidence="2 3" key="1">
    <citation type="submission" date="2018-10" db="EMBL/GenBank/DDBJ databases">
        <title>Co-occurring genomic capacity for anaerobic methane metabolism and dissimilatory sulfite reduction discovered in the Korarchaeota.</title>
        <authorList>
            <person name="Mckay L.J."/>
            <person name="Dlakic M."/>
            <person name="Fields M.W."/>
            <person name="Delmont T.O."/>
            <person name="Eren A.M."/>
            <person name="Jay Z.J."/>
            <person name="Klingelsmith K.B."/>
            <person name="Rusch D.B."/>
            <person name="Inskeep W.P."/>
        </authorList>
    </citation>
    <scope>NUCLEOTIDE SEQUENCE [LARGE SCALE GENOMIC DNA]</scope>
    <source>
        <strain evidence="2 3">WS</strain>
    </source>
</reference>
<evidence type="ECO:0000313" key="2">
    <source>
        <dbReference type="EMBL" id="RSN68847.1"/>
    </source>
</evidence>
<dbReference type="Pfam" id="PF01966">
    <property type="entry name" value="HD"/>
    <property type="match status" value="1"/>
</dbReference>
<feature type="domain" description="HD" evidence="1">
    <location>
        <begin position="31"/>
        <end position="145"/>
    </location>
</feature>
<organism evidence="2 3">
    <name type="scientific">Candidatus Korarchaeum cryptofilum</name>
    <dbReference type="NCBI Taxonomy" id="498846"/>
    <lineage>
        <taxon>Archaea</taxon>
        <taxon>Thermoproteota</taxon>
        <taxon>Candidatus Korarchaeia</taxon>
        <taxon>Candidatus Korarchaeales</taxon>
        <taxon>Candidatus Korarchaeaceae</taxon>
        <taxon>Candidatus Korarchaeum</taxon>
    </lineage>
</organism>
<dbReference type="InterPro" id="IPR050135">
    <property type="entry name" value="dGTPase-like"/>
</dbReference>
<dbReference type="PROSITE" id="PS51831">
    <property type="entry name" value="HD"/>
    <property type="match status" value="1"/>
</dbReference>
<dbReference type="Gene3D" id="1.10.3210.10">
    <property type="entry name" value="Hypothetical protein af1432"/>
    <property type="match status" value="1"/>
</dbReference>
<accession>A0A3R9QRZ2</accession>
<dbReference type="AlphaFoldDB" id="A0A3R9QRZ2"/>
<dbReference type="CDD" id="cd00077">
    <property type="entry name" value="HDc"/>
    <property type="match status" value="1"/>
</dbReference>
<dbReference type="SUPFAM" id="SSF109604">
    <property type="entry name" value="HD-domain/PDEase-like"/>
    <property type="match status" value="1"/>
</dbReference>
<dbReference type="SMART" id="SM00471">
    <property type="entry name" value="HDc"/>
    <property type="match status" value="1"/>
</dbReference>